<feature type="region of interest" description="Disordered" evidence="2">
    <location>
        <begin position="49"/>
        <end position="74"/>
    </location>
</feature>
<comment type="caution">
    <text evidence="3">The sequence shown here is derived from an EMBL/GenBank/DDBJ whole genome shotgun (WGS) entry which is preliminary data.</text>
</comment>
<gene>
    <name evidence="3" type="ORF">PC9H_008848</name>
</gene>
<evidence type="ECO:0000313" key="3">
    <source>
        <dbReference type="EMBL" id="KAF7426479.1"/>
    </source>
</evidence>
<dbReference type="EMBL" id="JACETU010000006">
    <property type="protein sequence ID" value="KAF7426479.1"/>
    <property type="molecule type" value="Genomic_DNA"/>
</dbReference>
<evidence type="ECO:0000256" key="1">
    <source>
        <dbReference type="SAM" id="Coils"/>
    </source>
</evidence>
<dbReference type="Proteomes" id="UP000623687">
    <property type="component" value="Unassembled WGS sequence"/>
</dbReference>
<feature type="coiled-coil region" evidence="1">
    <location>
        <begin position="193"/>
        <end position="361"/>
    </location>
</feature>
<organism evidence="3 4">
    <name type="scientific">Pleurotus ostreatus</name>
    <name type="common">Oyster mushroom</name>
    <name type="synonym">White-rot fungus</name>
    <dbReference type="NCBI Taxonomy" id="5322"/>
    <lineage>
        <taxon>Eukaryota</taxon>
        <taxon>Fungi</taxon>
        <taxon>Dikarya</taxon>
        <taxon>Basidiomycota</taxon>
        <taxon>Agaricomycotina</taxon>
        <taxon>Agaricomycetes</taxon>
        <taxon>Agaricomycetidae</taxon>
        <taxon>Agaricales</taxon>
        <taxon>Pleurotineae</taxon>
        <taxon>Pleurotaceae</taxon>
        <taxon>Pleurotus</taxon>
    </lineage>
</organism>
<dbReference type="GeneID" id="59378666"/>
<feature type="coiled-coil region" evidence="1">
    <location>
        <begin position="390"/>
        <end position="428"/>
    </location>
</feature>
<keyword evidence="1" id="KW-0175">Coiled coil</keyword>
<sequence length="992" mass="112524">MSNGARSYDHSSNMTLRLIPTSLAPTTSNTSTATNSVPIISVPQYLHRHQDTPASSIPPPPLSGLKRQCSTDNKGTVDGKKCRRLFLGISQSQPDFTSTTIDDAMEGSSEPAPKGKHKRGSQARGVLELKKARVESQKFEQARNSSHTEALQRENNLRNLLFFKDKQLADLRNQRSSPSQDLLDLQSQLHALEQAKQDDAEAAEVQYRELKERYDTQLEELQRGIDVATRQQLHEASTSERHLQTIKSLGQQLQKIEAKASEKYQELEKQFADVSRQWRLDEARHQEDHEGVVASLCTRIEEVEDEYAKLGSEAQAQRRTLEDQYKDQLQAATQQWEQDRREDHQRVVEELNGRIVELESVYAKLGSDAQDQRQQLEAQYRNQSAMGDGNDSQCQQIEDLECQLSDLRQQHLHDMEEAKQRYDLLQDSTSRDRQMLEDDWQKRLASLENTRHQDVDHEAGIAAGFQAQLRLQQDVLDDLQSRISAMQDQHKKERQDAETHQNEIHQQLQQACQNLEEAEGQITQYQELENAQQQTPTSTADMARALETAISDAQRDAEANFNAWKAAHEQELQAECDALRGELHDLCAHCQSLQQGTVTNDVEMDRSSFASGRRHGKQCEVLDATPPVFTTPIPDGPPTTTLQRAGSHPQPVNFETAMSGLENQLMTALGNMVTGLAANLMQNNNCSASHPRASRVNPSSAYSQTHEPKTRDPGRTRMMNLVRSKMRTMLHIDQDSEIIAAIGRHNVTASVEEVTTWEEGDRNPPPLHPLRPFWPKLNHKWNHELALQFAEEFCNEECEFDTEDVREHFTSRLKTLHTYISHNSMYTDGGEALLQVERGRSRRARRQGTLYDNRIRIIEGNIQAGESAVWMLLHDMVRGLGLLGMSTDESDPEDNTSVSIIHKDWCSPEVIRLLQVIDRHRQVINCYGNARAGAPPQSRRRHLGGPVSTRKPIAGLPRNWYNTIWYNSLSQSQLTGLGALAEFPLPIINDDD</sequence>
<feature type="compositionally biased region" description="Basic and acidic residues" evidence="2">
    <location>
        <begin position="706"/>
        <end position="715"/>
    </location>
</feature>
<dbReference type="OrthoDB" id="3224221at2759"/>
<feature type="coiled-coil region" evidence="1">
    <location>
        <begin position="469"/>
        <end position="535"/>
    </location>
</feature>
<name>A0A8H7DPF0_PLEOS</name>
<keyword evidence="4" id="KW-1185">Reference proteome</keyword>
<evidence type="ECO:0000256" key="2">
    <source>
        <dbReference type="SAM" id="MobiDB-lite"/>
    </source>
</evidence>
<accession>A0A8H7DPF0</accession>
<reference evidence="3" key="1">
    <citation type="submission" date="2019-07" db="EMBL/GenBank/DDBJ databases">
        <authorList>
            <person name="Palmer J.M."/>
        </authorList>
    </citation>
    <scope>NUCLEOTIDE SEQUENCE</scope>
    <source>
        <strain evidence="3">PC9</strain>
    </source>
</reference>
<protein>
    <submittedName>
        <fullName evidence="3">Uncharacterized protein</fullName>
    </submittedName>
</protein>
<evidence type="ECO:0000313" key="4">
    <source>
        <dbReference type="Proteomes" id="UP000623687"/>
    </source>
</evidence>
<dbReference type="RefSeq" id="XP_036629783.1">
    <property type="nucleotide sequence ID" value="XM_036778355.1"/>
</dbReference>
<feature type="compositionally biased region" description="Polar residues" evidence="2">
    <location>
        <begin position="696"/>
        <end position="705"/>
    </location>
</feature>
<feature type="region of interest" description="Disordered" evidence="2">
    <location>
        <begin position="686"/>
        <end position="715"/>
    </location>
</feature>
<dbReference type="AlphaFoldDB" id="A0A8H7DPF0"/>
<proteinExistence type="predicted"/>
<dbReference type="VEuPathDB" id="FungiDB:PC9H_008848"/>
<feature type="region of interest" description="Disordered" evidence="2">
    <location>
        <begin position="96"/>
        <end position="125"/>
    </location>
</feature>